<dbReference type="RefSeq" id="WP_338204949.1">
    <property type="nucleotide sequence ID" value="NZ_JAEKNR010000231.1"/>
</dbReference>
<proteinExistence type="predicted"/>
<name>A0A934NFM0_9BACT</name>
<dbReference type="NCBIfam" id="NF033516">
    <property type="entry name" value="transpos_IS3"/>
    <property type="match status" value="1"/>
</dbReference>
<dbReference type="GO" id="GO:0003676">
    <property type="term" value="F:nucleic acid binding"/>
    <property type="evidence" value="ECO:0007669"/>
    <property type="project" value="InterPro"/>
</dbReference>
<dbReference type="SUPFAM" id="SSF53098">
    <property type="entry name" value="Ribonuclease H-like"/>
    <property type="match status" value="1"/>
</dbReference>
<dbReference type="InterPro" id="IPR048020">
    <property type="entry name" value="Transpos_IS3"/>
</dbReference>
<sequence>MKFINAERHRFGVEPICRTLEIAPSTYYGVISRPPCQRRRRDEELKPDVRRVHQENLGVYGAHKLWRQLNREGIVVSSDRVARLMRALKLEGVRRGKQKRTTLPAEVGERPADLTYVSTWSVFVYTALVVDVFSRFIVGWRVSASLQAELAFDALEMAIWSRRTQELTGLVHHSDRGVQGEFNQSSQRWLPDVRVGDR</sequence>
<comment type="function">
    <text evidence="1">Involved in the transposition of the insertion sequence.</text>
</comment>
<keyword evidence="4" id="KW-1185">Reference proteome</keyword>
<evidence type="ECO:0000259" key="2">
    <source>
        <dbReference type="PROSITE" id="PS50994"/>
    </source>
</evidence>
<evidence type="ECO:0000256" key="1">
    <source>
        <dbReference type="ARBA" id="ARBA00002286"/>
    </source>
</evidence>
<dbReference type="PROSITE" id="PS50994">
    <property type="entry name" value="INTEGRASE"/>
    <property type="match status" value="1"/>
</dbReference>
<organism evidence="3 4">
    <name type="scientific">Candidatus Nephthysia bennettiae</name>
    <dbReference type="NCBI Taxonomy" id="3127016"/>
    <lineage>
        <taxon>Bacteria</taxon>
        <taxon>Bacillati</taxon>
        <taxon>Candidatus Dormiibacterota</taxon>
        <taxon>Candidatus Dormibacteria</taxon>
        <taxon>Candidatus Dormibacterales</taxon>
        <taxon>Candidatus Dormibacteraceae</taxon>
        <taxon>Candidatus Nephthysia</taxon>
    </lineage>
</organism>
<dbReference type="InterPro" id="IPR001584">
    <property type="entry name" value="Integrase_cat-core"/>
</dbReference>
<dbReference type="InterPro" id="IPR012337">
    <property type="entry name" value="RNaseH-like_sf"/>
</dbReference>
<dbReference type="Proteomes" id="UP000612893">
    <property type="component" value="Unassembled WGS sequence"/>
</dbReference>
<dbReference type="AlphaFoldDB" id="A0A934NFM0"/>
<feature type="domain" description="Integrase catalytic" evidence="2">
    <location>
        <begin position="100"/>
        <end position="198"/>
    </location>
</feature>
<accession>A0A934NFM0</accession>
<dbReference type="EMBL" id="JAEKNR010000231">
    <property type="protein sequence ID" value="MBJ7600952.1"/>
    <property type="molecule type" value="Genomic_DNA"/>
</dbReference>
<dbReference type="GO" id="GO:0015074">
    <property type="term" value="P:DNA integration"/>
    <property type="evidence" value="ECO:0007669"/>
    <property type="project" value="InterPro"/>
</dbReference>
<dbReference type="Pfam" id="PF00665">
    <property type="entry name" value="rve"/>
    <property type="match status" value="1"/>
</dbReference>
<dbReference type="InterPro" id="IPR036397">
    <property type="entry name" value="RNaseH_sf"/>
</dbReference>
<dbReference type="Gene3D" id="3.30.420.10">
    <property type="entry name" value="Ribonuclease H-like superfamily/Ribonuclease H"/>
    <property type="match status" value="1"/>
</dbReference>
<comment type="caution">
    <text evidence="3">The sequence shown here is derived from an EMBL/GenBank/DDBJ whole genome shotgun (WGS) entry which is preliminary data.</text>
</comment>
<evidence type="ECO:0000313" key="3">
    <source>
        <dbReference type="EMBL" id="MBJ7600952.1"/>
    </source>
</evidence>
<dbReference type="InterPro" id="IPR050900">
    <property type="entry name" value="Transposase_IS3/IS150/IS904"/>
</dbReference>
<dbReference type="PANTHER" id="PTHR46889:SF5">
    <property type="entry name" value="INTEGRASE PROTEIN"/>
    <property type="match status" value="1"/>
</dbReference>
<evidence type="ECO:0000313" key="4">
    <source>
        <dbReference type="Proteomes" id="UP000612893"/>
    </source>
</evidence>
<dbReference type="Pfam" id="PF13276">
    <property type="entry name" value="HTH_21"/>
    <property type="match status" value="1"/>
</dbReference>
<dbReference type="InterPro" id="IPR025948">
    <property type="entry name" value="HTH-like_dom"/>
</dbReference>
<reference evidence="3" key="1">
    <citation type="submission" date="2020-10" db="EMBL/GenBank/DDBJ databases">
        <title>Ca. Dormibacterota MAGs.</title>
        <authorList>
            <person name="Montgomery K."/>
        </authorList>
    </citation>
    <scope>NUCLEOTIDE SEQUENCE [LARGE SCALE GENOMIC DNA]</scope>
    <source>
        <strain evidence="3">SC8812_S17_10</strain>
    </source>
</reference>
<dbReference type="PANTHER" id="PTHR46889">
    <property type="entry name" value="TRANSPOSASE INSF FOR INSERTION SEQUENCE IS3B-RELATED"/>
    <property type="match status" value="1"/>
</dbReference>
<protein>
    <submittedName>
        <fullName evidence="3">IS3 family transposase</fullName>
    </submittedName>
</protein>
<gene>
    <name evidence="3" type="ORF">JF922_23145</name>
</gene>